<gene>
    <name evidence="6" type="ORF">LKE05_07990</name>
</gene>
<dbReference type="InterPro" id="IPR051206">
    <property type="entry name" value="NAMLAA_amidase_2"/>
</dbReference>
<comment type="catalytic activity">
    <reaction evidence="1">
        <text>Hydrolyzes the link between N-acetylmuramoyl residues and L-amino acid residues in certain cell-wall glycopeptides.</text>
        <dbReference type="EC" id="3.5.1.28"/>
    </reaction>
</comment>
<accession>A0AAE3J9L9</accession>
<protein>
    <recommendedName>
        <fullName evidence="2">N-acetylmuramoyl-L-alanine amidase</fullName>
        <ecNumber evidence="2">3.5.1.28</ecNumber>
    </recommendedName>
</protein>
<keyword evidence="7" id="KW-1185">Reference proteome</keyword>
<evidence type="ECO:0000256" key="4">
    <source>
        <dbReference type="ARBA" id="ARBA00023316"/>
    </source>
</evidence>
<dbReference type="GO" id="GO:0009254">
    <property type="term" value="P:peptidoglycan turnover"/>
    <property type="evidence" value="ECO:0007669"/>
    <property type="project" value="TreeGrafter"/>
</dbReference>
<evidence type="ECO:0000256" key="1">
    <source>
        <dbReference type="ARBA" id="ARBA00001561"/>
    </source>
</evidence>
<dbReference type="GO" id="GO:0071555">
    <property type="term" value="P:cell wall organization"/>
    <property type="evidence" value="ECO:0007669"/>
    <property type="project" value="UniProtKB-KW"/>
</dbReference>
<dbReference type="RefSeq" id="WP_308456475.1">
    <property type="nucleotide sequence ID" value="NZ_JAJEQM010000010.1"/>
</dbReference>
<comment type="caution">
    <text evidence="6">The sequence shown here is derived from an EMBL/GenBank/DDBJ whole genome shotgun (WGS) entry which is preliminary data.</text>
</comment>
<evidence type="ECO:0000259" key="5">
    <source>
        <dbReference type="SMART" id="SM00644"/>
    </source>
</evidence>
<evidence type="ECO:0000256" key="2">
    <source>
        <dbReference type="ARBA" id="ARBA00011901"/>
    </source>
</evidence>
<dbReference type="PANTHER" id="PTHR30417:SF1">
    <property type="entry name" value="N-ACETYLMURAMOYL-L-ALANINE AMIDASE AMID"/>
    <property type="match status" value="1"/>
</dbReference>
<evidence type="ECO:0000313" key="6">
    <source>
        <dbReference type="EMBL" id="MCC2210727.1"/>
    </source>
</evidence>
<dbReference type="GO" id="GO:0008745">
    <property type="term" value="F:N-acetylmuramoyl-L-alanine amidase activity"/>
    <property type="evidence" value="ECO:0007669"/>
    <property type="project" value="UniProtKB-EC"/>
</dbReference>
<dbReference type="AlphaFoldDB" id="A0AAE3J9L9"/>
<dbReference type="SMART" id="SM00644">
    <property type="entry name" value="Ami_2"/>
    <property type="match status" value="1"/>
</dbReference>
<name>A0AAE3J9L9_9FIRM</name>
<dbReference type="EC" id="3.5.1.28" evidence="2"/>
<keyword evidence="3" id="KW-0378">Hydrolase</keyword>
<sequence length="276" mass="31056">MRTINDGFPIKQFKGIDIDTSIQSSSANYYTYSSRVVKFIVIHYTGNAKDTAKANATYFHNGSRGASAHLFTDDDSCYQSVALNNAAWAVGGTKVYKHAECRNINSISIEMCCSGNSIVSEKTINNTAYLCAELCKYIGITADTVDIFVLRHYDVWDKQCPAQWATENSAGWTTFKEKVKAILRNEEGLTVSQYEELIEKIKELDNKKADKSEMIYDCIDHNMPEWAHKPVQWCLDNGIVSGTDDAHLDLNNTKLWVCVIVYRAVKFVAGLMKIKI</sequence>
<keyword evidence="4" id="KW-0961">Cell wall biogenesis/degradation</keyword>
<dbReference type="InterPro" id="IPR036505">
    <property type="entry name" value="Amidase/PGRP_sf"/>
</dbReference>
<dbReference type="GO" id="GO:0009253">
    <property type="term" value="P:peptidoglycan catabolic process"/>
    <property type="evidence" value="ECO:0007669"/>
    <property type="project" value="InterPro"/>
</dbReference>
<dbReference type="Pfam" id="PF01510">
    <property type="entry name" value="Amidase_2"/>
    <property type="match status" value="1"/>
</dbReference>
<evidence type="ECO:0000256" key="3">
    <source>
        <dbReference type="ARBA" id="ARBA00022801"/>
    </source>
</evidence>
<feature type="domain" description="N-acetylmuramoyl-L-alanine amidase" evidence="5">
    <location>
        <begin position="25"/>
        <end position="162"/>
    </location>
</feature>
<dbReference type="Gene3D" id="3.40.80.10">
    <property type="entry name" value="Peptidoglycan recognition protein-like"/>
    <property type="match status" value="1"/>
</dbReference>
<organism evidence="6 7">
    <name type="scientific">Hominilimicola fabiformis</name>
    <dbReference type="NCBI Taxonomy" id="2885356"/>
    <lineage>
        <taxon>Bacteria</taxon>
        <taxon>Bacillati</taxon>
        <taxon>Bacillota</taxon>
        <taxon>Clostridia</taxon>
        <taxon>Eubacteriales</taxon>
        <taxon>Oscillospiraceae</taxon>
        <taxon>Hominilimicola</taxon>
    </lineage>
</organism>
<reference evidence="6 7" key="1">
    <citation type="submission" date="2021-10" db="EMBL/GenBank/DDBJ databases">
        <title>Anaerobic single-cell dispensing facilitates the cultivation of human gut bacteria.</title>
        <authorList>
            <person name="Afrizal A."/>
        </authorList>
    </citation>
    <scope>NUCLEOTIDE SEQUENCE [LARGE SCALE GENOMIC DNA]</scope>
    <source>
        <strain evidence="6 7">CLA-AA-H232</strain>
    </source>
</reference>
<evidence type="ECO:0000313" key="7">
    <source>
        <dbReference type="Proteomes" id="UP001198242"/>
    </source>
</evidence>
<dbReference type="Proteomes" id="UP001198242">
    <property type="component" value="Unassembled WGS sequence"/>
</dbReference>
<dbReference type="SUPFAM" id="SSF55846">
    <property type="entry name" value="N-acetylmuramoyl-L-alanine amidase-like"/>
    <property type="match status" value="1"/>
</dbReference>
<proteinExistence type="predicted"/>
<dbReference type="CDD" id="cd06583">
    <property type="entry name" value="PGRP"/>
    <property type="match status" value="1"/>
</dbReference>
<dbReference type="PANTHER" id="PTHR30417">
    <property type="entry name" value="N-ACETYLMURAMOYL-L-ALANINE AMIDASE AMID"/>
    <property type="match status" value="1"/>
</dbReference>
<dbReference type="EMBL" id="JAJEQM010000010">
    <property type="protein sequence ID" value="MCC2210727.1"/>
    <property type="molecule type" value="Genomic_DNA"/>
</dbReference>
<dbReference type="InterPro" id="IPR002502">
    <property type="entry name" value="Amidase_domain"/>
</dbReference>